<evidence type="ECO:0000256" key="1">
    <source>
        <dbReference type="SAM" id="SignalP"/>
    </source>
</evidence>
<name>A0A5B7FUL2_PORTR</name>
<proteinExistence type="predicted"/>
<accession>A0A5B7FUL2</accession>
<dbReference type="EMBL" id="VSRR010008363">
    <property type="protein sequence ID" value="MPC48588.1"/>
    <property type="molecule type" value="Genomic_DNA"/>
</dbReference>
<evidence type="ECO:0008006" key="4">
    <source>
        <dbReference type="Google" id="ProtNLM"/>
    </source>
</evidence>
<keyword evidence="3" id="KW-1185">Reference proteome</keyword>
<dbReference type="Proteomes" id="UP000324222">
    <property type="component" value="Unassembled WGS sequence"/>
</dbReference>
<reference evidence="2 3" key="1">
    <citation type="submission" date="2019-05" db="EMBL/GenBank/DDBJ databases">
        <title>Another draft genome of Portunus trituberculatus and its Hox gene families provides insights of decapod evolution.</title>
        <authorList>
            <person name="Jeong J.-H."/>
            <person name="Song I."/>
            <person name="Kim S."/>
            <person name="Choi T."/>
            <person name="Kim D."/>
            <person name="Ryu S."/>
            <person name="Kim W."/>
        </authorList>
    </citation>
    <scope>NUCLEOTIDE SEQUENCE [LARGE SCALE GENOMIC DNA]</scope>
    <source>
        <tissue evidence="2">Muscle</tissue>
    </source>
</reference>
<sequence length="91" mass="9936">MKKSPRTRLRSAFISLAPLLLAHPRVNHIWNIHLFLVVTHLGSLNTTSATRSSDTNVPVLPTLPTLLSVAATLPSPHKDSCPDYSSSLSHM</sequence>
<comment type="caution">
    <text evidence="2">The sequence shown here is derived from an EMBL/GenBank/DDBJ whole genome shotgun (WGS) entry which is preliminary data.</text>
</comment>
<gene>
    <name evidence="2" type="ORF">E2C01_042365</name>
</gene>
<feature type="signal peptide" evidence="1">
    <location>
        <begin position="1"/>
        <end position="22"/>
    </location>
</feature>
<dbReference type="AlphaFoldDB" id="A0A5B7FUL2"/>
<protein>
    <recommendedName>
        <fullName evidence="4">Secreted protein</fullName>
    </recommendedName>
</protein>
<keyword evidence="1" id="KW-0732">Signal</keyword>
<evidence type="ECO:0000313" key="2">
    <source>
        <dbReference type="EMBL" id="MPC48588.1"/>
    </source>
</evidence>
<evidence type="ECO:0000313" key="3">
    <source>
        <dbReference type="Proteomes" id="UP000324222"/>
    </source>
</evidence>
<feature type="chain" id="PRO_5022971223" description="Secreted protein" evidence="1">
    <location>
        <begin position="23"/>
        <end position="91"/>
    </location>
</feature>
<organism evidence="2 3">
    <name type="scientific">Portunus trituberculatus</name>
    <name type="common">Swimming crab</name>
    <name type="synonym">Neptunus trituberculatus</name>
    <dbReference type="NCBI Taxonomy" id="210409"/>
    <lineage>
        <taxon>Eukaryota</taxon>
        <taxon>Metazoa</taxon>
        <taxon>Ecdysozoa</taxon>
        <taxon>Arthropoda</taxon>
        <taxon>Crustacea</taxon>
        <taxon>Multicrustacea</taxon>
        <taxon>Malacostraca</taxon>
        <taxon>Eumalacostraca</taxon>
        <taxon>Eucarida</taxon>
        <taxon>Decapoda</taxon>
        <taxon>Pleocyemata</taxon>
        <taxon>Brachyura</taxon>
        <taxon>Eubrachyura</taxon>
        <taxon>Portunoidea</taxon>
        <taxon>Portunidae</taxon>
        <taxon>Portuninae</taxon>
        <taxon>Portunus</taxon>
    </lineage>
</organism>